<dbReference type="AlphaFoldDB" id="A0A352IS94"/>
<proteinExistence type="predicted"/>
<reference evidence="1 2" key="1">
    <citation type="journal article" date="2018" name="Nat. Biotechnol.">
        <title>A standardized bacterial taxonomy based on genome phylogeny substantially revises the tree of life.</title>
        <authorList>
            <person name="Parks D.H."/>
            <person name="Chuvochina M."/>
            <person name="Waite D.W."/>
            <person name="Rinke C."/>
            <person name="Skarshewski A."/>
            <person name="Chaumeil P.A."/>
            <person name="Hugenholtz P."/>
        </authorList>
    </citation>
    <scope>NUCLEOTIDE SEQUENCE [LARGE SCALE GENOMIC DNA]</scope>
    <source>
        <strain evidence="1">UBA9380</strain>
    </source>
</reference>
<dbReference type="Proteomes" id="UP000263489">
    <property type="component" value="Unassembled WGS sequence"/>
</dbReference>
<keyword evidence="1" id="KW-0808">Transferase</keyword>
<comment type="caution">
    <text evidence="1">The sequence shown here is derived from an EMBL/GenBank/DDBJ whole genome shotgun (WGS) entry which is preliminary data.</text>
</comment>
<evidence type="ECO:0000313" key="1">
    <source>
        <dbReference type="EMBL" id="HBC34327.1"/>
    </source>
</evidence>
<dbReference type="GO" id="GO:0016740">
    <property type="term" value="F:transferase activity"/>
    <property type="evidence" value="ECO:0007669"/>
    <property type="project" value="UniProtKB-KW"/>
</dbReference>
<name>A0A352IS94_9GAMM</name>
<feature type="non-terminal residue" evidence="1">
    <location>
        <position position="1"/>
    </location>
</feature>
<evidence type="ECO:0000313" key="2">
    <source>
        <dbReference type="Proteomes" id="UP000263489"/>
    </source>
</evidence>
<sequence length="37" mass="4416">KITLLEPPPRDFALVDAEPMEAYWEPLFQRTIRRKST</sequence>
<protein>
    <submittedName>
        <fullName evidence="1">4'-phosphopantetheinyl transferase</fullName>
    </submittedName>
</protein>
<dbReference type="EMBL" id="DNNA01000137">
    <property type="protein sequence ID" value="HBC34327.1"/>
    <property type="molecule type" value="Genomic_DNA"/>
</dbReference>
<accession>A0A352IS94</accession>
<organism evidence="1 2">
    <name type="scientific">Marinobacter adhaerens</name>
    <dbReference type="NCBI Taxonomy" id="1033846"/>
    <lineage>
        <taxon>Bacteria</taxon>
        <taxon>Pseudomonadati</taxon>
        <taxon>Pseudomonadota</taxon>
        <taxon>Gammaproteobacteria</taxon>
        <taxon>Pseudomonadales</taxon>
        <taxon>Marinobacteraceae</taxon>
        <taxon>Marinobacter</taxon>
    </lineage>
</organism>
<gene>
    <name evidence="1" type="ORF">DC045_08435</name>
</gene>